<evidence type="ECO:0000313" key="1">
    <source>
        <dbReference type="EMBL" id="MBD7967907.1"/>
    </source>
</evidence>
<reference evidence="1 2" key="1">
    <citation type="submission" date="2020-08" db="EMBL/GenBank/DDBJ databases">
        <title>A Genomic Blueprint of the Chicken Gut Microbiome.</title>
        <authorList>
            <person name="Gilroy R."/>
            <person name="Ravi A."/>
            <person name="Getino M."/>
            <person name="Pursley I."/>
            <person name="Horton D.L."/>
            <person name="Alikhan N.-F."/>
            <person name="Baker D."/>
            <person name="Gharbi K."/>
            <person name="Hall N."/>
            <person name="Watson M."/>
            <person name="Adriaenssens E.M."/>
            <person name="Foster-Nyarko E."/>
            <person name="Jarju S."/>
            <person name="Secka A."/>
            <person name="Antonio M."/>
            <person name="Oren A."/>
            <person name="Chaudhuri R."/>
            <person name="La Ragione R.M."/>
            <person name="Hildebrand F."/>
            <person name="Pallen M.J."/>
        </authorList>
    </citation>
    <scope>NUCLEOTIDE SEQUENCE [LARGE SCALE GENOMIC DNA]</scope>
    <source>
        <strain evidence="1 2">Sa2BVA9</strain>
    </source>
</reference>
<dbReference type="RefSeq" id="WP_191799126.1">
    <property type="nucleotide sequence ID" value="NZ_JACSQL010000002.1"/>
</dbReference>
<evidence type="ECO:0000313" key="2">
    <source>
        <dbReference type="Proteomes" id="UP000608071"/>
    </source>
</evidence>
<accession>A0ABR8SWM5</accession>
<gene>
    <name evidence="1" type="ORF">H9647_07520</name>
</gene>
<dbReference type="EMBL" id="JACSQL010000002">
    <property type="protein sequence ID" value="MBD7967907.1"/>
    <property type="molecule type" value="Genomic_DNA"/>
</dbReference>
<sequence>MNKMFVSRKVGYLKHEVDVLERASLQVQSIYDRAATMAKHYYFSLDLSYPTALQQVPRTYFQKWIYTTKGWKFIGSEYTLESTKNPSTMAPLISLCLQALIYLVTI</sequence>
<comment type="caution">
    <text evidence="1">The sequence shown here is derived from an EMBL/GenBank/DDBJ whole genome shotgun (WGS) entry which is preliminary data.</text>
</comment>
<name>A0ABR8SWM5_9BACL</name>
<proteinExistence type="predicted"/>
<keyword evidence="2" id="KW-1185">Reference proteome</keyword>
<dbReference type="Proteomes" id="UP000608071">
    <property type="component" value="Unassembled WGS sequence"/>
</dbReference>
<protein>
    <submittedName>
        <fullName evidence="1">Uncharacterized protein</fullName>
    </submittedName>
</protein>
<organism evidence="1 2">
    <name type="scientific">Paenibacillus gallinarum</name>
    <dbReference type="NCBI Taxonomy" id="2762232"/>
    <lineage>
        <taxon>Bacteria</taxon>
        <taxon>Bacillati</taxon>
        <taxon>Bacillota</taxon>
        <taxon>Bacilli</taxon>
        <taxon>Bacillales</taxon>
        <taxon>Paenibacillaceae</taxon>
        <taxon>Paenibacillus</taxon>
    </lineage>
</organism>